<reference evidence="3 4" key="1">
    <citation type="journal article" date="2006" name="Science">
        <title>Phytophthora genome sequences uncover evolutionary origins and mechanisms of pathogenesis.</title>
        <authorList>
            <person name="Tyler B.M."/>
            <person name="Tripathy S."/>
            <person name="Zhang X."/>
            <person name="Dehal P."/>
            <person name="Jiang R.H."/>
            <person name="Aerts A."/>
            <person name="Arredondo F.D."/>
            <person name="Baxter L."/>
            <person name="Bensasson D."/>
            <person name="Beynon J.L."/>
            <person name="Chapman J."/>
            <person name="Damasceno C.M."/>
            <person name="Dorrance A.E."/>
            <person name="Dou D."/>
            <person name="Dickerman A.W."/>
            <person name="Dubchak I.L."/>
            <person name="Garbelotto M."/>
            <person name="Gijzen M."/>
            <person name="Gordon S.G."/>
            <person name="Govers F."/>
            <person name="Grunwald N.J."/>
            <person name="Huang W."/>
            <person name="Ivors K.L."/>
            <person name="Jones R.W."/>
            <person name="Kamoun S."/>
            <person name="Krampis K."/>
            <person name="Lamour K.H."/>
            <person name="Lee M.K."/>
            <person name="McDonald W.H."/>
            <person name="Medina M."/>
            <person name="Meijer H.J."/>
            <person name="Nordberg E.K."/>
            <person name="Maclean D.J."/>
            <person name="Ospina-Giraldo M.D."/>
            <person name="Morris P.F."/>
            <person name="Phuntumart V."/>
            <person name="Putnam N.H."/>
            <person name="Rash S."/>
            <person name="Rose J.K."/>
            <person name="Sakihama Y."/>
            <person name="Salamov A.A."/>
            <person name="Savidor A."/>
            <person name="Scheuring C.F."/>
            <person name="Smith B.M."/>
            <person name="Sobral B.W."/>
            <person name="Terry A."/>
            <person name="Torto-Alalibo T.A."/>
            <person name="Win J."/>
            <person name="Xu Z."/>
            <person name="Zhang H."/>
            <person name="Grigoriev I.V."/>
            <person name="Rokhsar D.S."/>
            <person name="Boore J.L."/>
        </authorList>
    </citation>
    <scope>NUCLEOTIDE SEQUENCE [LARGE SCALE GENOMIC DNA]</scope>
    <source>
        <strain evidence="3 4">P6497</strain>
    </source>
</reference>
<evidence type="ECO:0000313" key="4">
    <source>
        <dbReference type="Proteomes" id="UP000002640"/>
    </source>
</evidence>
<keyword evidence="4" id="KW-1185">Reference proteome</keyword>
<name>G4YHP6_PHYSP</name>
<dbReference type="KEGG" id="psoj:PHYSODRAFT_263482"/>
<keyword evidence="1" id="KW-0175">Coiled coil</keyword>
<dbReference type="InParanoid" id="G4YHP6"/>
<feature type="compositionally biased region" description="Basic and acidic residues" evidence="2">
    <location>
        <begin position="54"/>
        <end position="64"/>
    </location>
</feature>
<organism evidence="3 4">
    <name type="scientific">Phytophthora sojae (strain P6497)</name>
    <name type="common">Soybean stem and root rot agent</name>
    <name type="synonym">Phytophthora megasperma f. sp. glycines</name>
    <dbReference type="NCBI Taxonomy" id="1094619"/>
    <lineage>
        <taxon>Eukaryota</taxon>
        <taxon>Sar</taxon>
        <taxon>Stramenopiles</taxon>
        <taxon>Oomycota</taxon>
        <taxon>Peronosporomycetes</taxon>
        <taxon>Peronosporales</taxon>
        <taxon>Peronosporaceae</taxon>
        <taxon>Phytophthora</taxon>
    </lineage>
</organism>
<proteinExistence type="predicted"/>
<feature type="coiled-coil region" evidence="1">
    <location>
        <begin position="82"/>
        <end position="109"/>
    </location>
</feature>
<evidence type="ECO:0000256" key="1">
    <source>
        <dbReference type="SAM" id="Coils"/>
    </source>
</evidence>
<evidence type="ECO:0000256" key="2">
    <source>
        <dbReference type="SAM" id="MobiDB-lite"/>
    </source>
</evidence>
<dbReference type="AlphaFoldDB" id="G4YHP6"/>
<dbReference type="GeneID" id="20639503"/>
<dbReference type="Proteomes" id="UP000002640">
    <property type="component" value="Unassembled WGS sequence"/>
</dbReference>
<dbReference type="EMBL" id="JH159151">
    <property type="protein sequence ID" value="EGZ29364.1"/>
    <property type="molecule type" value="Genomic_DNA"/>
</dbReference>
<gene>
    <name evidence="3" type="ORF">PHYSODRAFT_263482</name>
</gene>
<accession>G4YHP6</accession>
<feature type="region of interest" description="Disordered" evidence="2">
    <location>
        <begin position="24"/>
        <end position="74"/>
    </location>
</feature>
<evidence type="ECO:0000313" key="3">
    <source>
        <dbReference type="EMBL" id="EGZ29364.1"/>
    </source>
</evidence>
<sequence>MAALLSAMPSPPGFACVSCGRAQVRERGGPGHPRHKGEGQQAPGGGTKSAGEGEELKSTKDSRGSKGTTDGRASSLAAAVVVVVAEEGEEEEEEEVERVRQAAMTLQKGGRSSRSRRVEAERAAVEEEVVQCVKERGAGGLQRGHKEACEELVRLVAAQLVMQSYHCVRPS</sequence>
<dbReference type="RefSeq" id="XP_009516639.1">
    <property type="nucleotide sequence ID" value="XM_009518344.1"/>
</dbReference>
<protein>
    <submittedName>
        <fullName evidence="3">Uncharacterized protein</fullName>
    </submittedName>
</protein>